<dbReference type="VEuPathDB" id="FungiDB:MELLADRAFT_107836"/>
<protein>
    <submittedName>
        <fullName evidence="1">Uncharacterized protein</fullName>
    </submittedName>
</protein>
<proteinExistence type="predicted"/>
<gene>
    <name evidence="1" type="ORF">MELLADRAFT_107836</name>
</gene>
<evidence type="ECO:0000313" key="2">
    <source>
        <dbReference type="Proteomes" id="UP000001072"/>
    </source>
</evidence>
<reference evidence="2" key="1">
    <citation type="journal article" date="2011" name="Proc. Natl. Acad. Sci. U.S.A.">
        <title>Obligate biotrophy features unraveled by the genomic analysis of rust fungi.</title>
        <authorList>
            <person name="Duplessis S."/>
            <person name="Cuomo C.A."/>
            <person name="Lin Y.-C."/>
            <person name="Aerts A."/>
            <person name="Tisserant E."/>
            <person name="Veneault-Fourrey C."/>
            <person name="Joly D.L."/>
            <person name="Hacquard S."/>
            <person name="Amselem J."/>
            <person name="Cantarel B.L."/>
            <person name="Chiu R."/>
            <person name="Coutinho P.M."/>
            <person name="Feau N."/>
            <person name="Field M."/>
            <person name="Frey P."/>
            <person name="Gelhaye E."/>
            <person name="Goldberg J."/>
            <person name="Grabherr M.G."/>
            <person name="Kodira C.D."/>
            <person name="Kohler A."/>
            <person name="Kuees U."/>
            <person name="Lindquist E.A."/>
            <person name="Lucas S.M."/>
            <person name="Mago R."/>
            <person name="Mauceli E."/>
            <person name="Morin E."/>
            <person name="Murat C."/>
            <person name="Pangilinan J.L."/>
            <person name="Park R."/>
            <person name="Pearson M."/>
            <person name="Quesneville H."/>
            <person name="Rouhier N."/>
            <person name="Sakthikumar S."/>
            <person name="Salamov A.A."/>
            <person name="Schmutz J."/>
            <person name="Selles B."/>
            <person name="Shapiro H."/>
            <person name="Tanguay P."/>
            <person name="Tuskan G.A."/>
            <person name="Henrissat B."/>
            <person name="Van de Peer Y."/>
            <person name="Rouze P."/>
            <person name="Ellis J.G."/>
            <person name="Dodds P.N."/>
            <person name="Schein J.E."/>
            <person name="Zhong S."/>
            <person name="Hamelin R.C."/>
            <person name="Grigoriev I.V."/>
            <person name="Szabo L.J."/>
            <person name="Martin F."/>
        </authorList>
    </citation>
    <scope>NUCLEOTIDE SEQUENCE [LARGE SCALE GENOMIC DNA]</scope>
    <source>
        <strain evidence="2">98AG31 / pathotype 3-4-7</strain>
    </source>
</reference>
<dbReference type="KEGG" id="mlr:MELLADRAFT_107836"/>
<dbReference type="AlphaFoldDB" id="F4RR34"/>
<sequence>MLRLNWPDSHEGDRVWLGSVPLQVGSDQHFDTNWAITQSTVVEHDVCFGDEGHQPSMRMKCLTGHCLVNEVAGTFYLALQYKNYPLNLTRTEGHGVLRSKGRRVITPRGLALASCASGSRDKLDIAPRSRSRAAAPYEFFKCDIYPSTGNCMKKALYMAS</sequence>
<dbReference type="GeneID" id="18923290"/>
<dbReference type="EMBL" id="GL883114">
    <property type="protein sequence ID" value="EGG05217.1"/>
    <property type="molecule type" value="Genomic_DNA"/>
</dbReference>
<evidence type="ECO:0000313" key="1">
    <source>
        <dbReference type="EMBL" id="EGG05217.1"/>
    </source>
</evidence>
<dbReference type="HOGENOM" id="CLU_1652540_0_0_1"/>
<accession>F4RR34</accession>
<name>F4RR34_MELLP</name>
<dbReference type="RefSeq" id="XP_007411582.1">
    <property type="nucleotide sequence ID" value="XM_007411520.1"/>
</dbReference>
<organism evidence="2">
    <name type="scientific">Melampsora larici-populina (strain 98AG31 / pathotype 3-4-7)</name>
    <name type="common">Poplar leaf rust fungus</name>
    <dbReference type="NCBI Taxonomy" id="747676"/>
    <lineage>
        <taxon>Eukaryota</taxon>
        <taxon>Fungi</taxon>
        <taxon>Dikarya</taxon>
        <taxon>Basidiomycota</taxon>
        <taxon>Pucciniomycotina</taxon>
        <taxon>Pucciniomycetes</taxon>
        <taxon>Pucciniales</taxon>
        <taxon>Melampsoraceae</taxon>
        <taxon>Melampsora</taxon>
    </lineage>
</organism>
<dbReference type="InParanoid" id="F4RR34"/>
<dbReference type="Proteomes" id="UP000001072">
    <property type="component" value="Unassembled WGS sequence"/>
</dbReference>
<keyword evidence="2" id="KW-1185">Reference proteome</keyword>